<dbReference type="GO" id="GO:0004722">
    <property type="term" value="F:protein serine/threonine phosphatase activity"/>
    <property type="evidence" value="ECO:0007669"/>
    <property type="project" value="TreeGrafter"/>
</dbReference>
<dbReference type="EMBL" id="JADGJW010000123">
    <property type="protein sequence ID" value="KAJ3223621.1"/>
    <property type="molecule type" value="Genomic_DNA"/>
</dbReference>
<dbReference type="InterPro" id="IPR051021">
    <property type="entry name" value="Mito_Ser/Thr_phosphatase"/>
</dbReference>
<dbReference type="Pfam" id="PF00300">
    <property type="entry name" value="His_Phos_1"/>
    <property type="match status" value="2"/>
</dbReference>
<comment type="similarity">
    <text evidence="1">Belongs to the phosphoglycerate mutase family. BPG-dependent PGAM subfamily.</text>
</comment>
<evidence type="ECO:0000256" key="4">
    <source>
        <dbReference type="ARBA" id="ARBA00040722"/>
    </source>
</evidence>
<dbReference type="GO" id="GO:0090141">
    <property type="term" value="P:positive regulation of mitochondrial fission"/>
    <property type="evidence" value="ECO:0007669"/>
    <property type="project" value="TreeGrafter"/>
</dbReference>
<dbReference type="AlphaFoldDB" id="A0AAD5U5K0"/>
<dbReference type="CDD" id="cd07067">
    <property type="entry name" value="HP_PGM_like"/>
    <property type="match status" value="1"/>
</dbReference>
<evidence type="ECO:0000313" key="5">
    <source>
        <dbReference type="EMBL" id="KAJ3223621.1"/>
    </source>
</evidence>
<dbReference type="PANTHER" id="PTHR20935">
    <property type="entry name" value="PHOSPHOGLYCERATE MUTASE-RELATED"/>
    <property type="match status" value="1"/>
</dbReference>
<gene>
    <name evidence="5" type="primary">PGAM5_1</name>
    <name evidence="5" type="ORF">HK099_000913</name>
</gene>
<dbReference type="InterPro" id="IPR013078">
    <property type="entry name" value="His_Pase_superF_clade-1"/>
</dbReference>
<name>A0AAD5U5K0_9FUNG</name>
<dbReference type="GO" id="GO:0005739">
    <property type="term" value="C:mitochondrion"/>
    <property type="evidence" value="ECO:0007669"/>
    <property type="project" value="TreeGrafter"/>
</dbReference>
<dbReference type="Proteomes" id="UP001211065">
    <property type="component" value="Unassembled WGS sequence"/>
</dbReference>
<comment type="caution">
    <text evidence="5">The sequence shown here is derived from an EMBL/GenBank/DDBJ whole genome shotgun (WGS) entry which is preliminary data.</text>
</comment>
<dbReference type="SMART" id="SM00855">
    <property type="entry name" value="PGAM"/>
    <property type="match status" value="1"/>
</dbReference>
<keyword evidence="6" id="KW-1185">Reference proteome</keyword>
<keyword evidence="2" id="KW-0378">Hydrolase</keyword>
<evidence type="ECO:0000256" key="1">
    <source>
        <dbReference type="ARBA" id="ARBA00006717"/>
    </source>
</evidence>
<evidence type="ECO:0000256" key="2">
    <source>
        <dbReference type="ARBA" id="ARBA00022801"/>
    </source>
</evidence>
<dbReference type="Gene3D" id="3.40.50.1240">
    <property type="entry name" value="Phosphoglycerate mutase-like"/>
    <property type="match status" value="1"/>
</dbReference>
<dbReference type="InterPro" id="IPR029033">
    <property type="entry name" value="His_PPase_superfam"/>
</dbReference>
<protein>
    <recommendedName>
        <fullName evidence="3">Serine/threonine-protein phosphatase PGAM5, mitochondrial</fullName>
    </recommendedName>
    <alternativeName>
        <fullName evidence="4">Serine/threonine-protein phosphatase Pgam5, mitochondrial</fullName>
    </alternativeName>
</protein>
<evidence type="ECO:0000313" key="6">
    <source>
        <dbReference type="Proteomes" id="UP001211065"/>
    </source>
</evidence>
<sequence>MQFQEKSKWDYNWDRRHFENSDKKIETKRRNIFLIRHGQYENKVHDSERVLTEKGRIQAKLVGQRMKEMKFTFNKVWVSTMVRASETAKIIESCFSEPLPIEHSDLIREVCPADPVPPLEGYDPAESELFQETICAEAGFRQIFHRPDVKDPAVSYEMVVCHGNLIRYWTLRALQLDPQGWLRIGVHNCSVTWITIAEDGKVSIKTLGDFGHLPKEFQTFN</sequence>
<proteinExistence type="inferred from homology"/>
<dbReference type="SUPFAM" id="SSF53254">
    <property type="entry name" value="Phosphoglycerate mutase-like"/>
    <property type="match status" value="1"/>
</dbReference>
<dbReference type="PANTHER" id="PTHR20935:SF0">
    <property type="entry name" value="SERINE_THREONINE-PROTEIN PHOSPHATASE PGAM5, MITOCHONDRIAL"/>
    <property type="match status" value="1"/>
</dbReference>
<reference evidence="5" key="1">
    <citation type="submission" date="2020-05" db="EMBL/GenBank/DDBJ databases">
        <title>Phylogenomic resolution of chytrid fungi.</title>
        <authorList>
            <person name="Stajich J.E."/>
            <person name="Amses K."/>
            <person name="Simmons R."/>
            <person name="Seto K."/>
            <person name="Myers J."/>
            <person name="Bonds A."/>
            <person name="Quandt C.A."/>
            <person name="Barry K."/>
            <person name="Liu P."/>
            <person name="Grigoriev I."/>
            <person name="Longcore J.E."/>
            <person name="James T.Y."/>
        </authorList>
    </citation>
    <scope>NUCLEOTIDE SEQUENCE</scope>
    <source>
        <strain evidence="5">JEL0476</strain>
    </source>
</reference>
<evidence type="ECO:0000256" key="3">
    <source>
        <dbReference type="ARBA" id="ARBA00039765"/>
    </source>
</evidence>
<organism evidence="5 6">
    <name type="scientific">Clydaea vesicula</name>
    <dbReference type="NCBI Taxonomy" id="447962"/>
    <lineage>
        <taxon>Eukaryota</taxon>
        <taxon>Fungi</taxon>
        <taxon>Fungi incertae sedis</taxon>
        <taxon>Chytridiomycota</taxon>
        <taxon>Chytridiomycota incertae sedis</taxon>
        <taxon>Chytridiomycetes</taxon>
        <taxon>Lobulomycetales</taxon>
        <taxon>Lobulomycetaceae</taxon>
        <taxon>Clydaea</taxon>
    </lineage>
</organism>
<accession>A0AAD5U5K0</accession>